<gene>
    <name evidence="5" type="ORF">BDW42DRAFT_37698</name>
</gene>
<protein>
    <recommendedName>
        <fullName evidence="4">RanBP2-type domain-containing protein</fullName>
    </recommendedName>
</protein>
<evidence type="ECO:0000259" key="4">
    <source>
        <dbReference type="PROSITE" id="PS01358"/>
    </source>
</evidence>
<keyword evidence="2" id="KW-0863">Zinc-finger</keyword>
<dbReference type="Proteomes" id="UP000235023">
    <property type="component" value="Unassembled WGS sequence"/>
</dbReference>
<organism evidence="5 6">
    <name type="scientific">Aspergillus taichungensis</name>
    <dbReference type="NCBI Taxonomy" id="482145"/>
    <lineage>
        <taxon>Eukaryota</taxon>
        <taxon>Fungi</taxon>
        <taxon>Dikarya</taxon>
        <taxon>Ascomycota</taxon>
        <taxon>Pezizomycotina</taxon>
        <taxon>Eurotiomycetes</taxon>
        <taxon>Eurotiomycetidae</taxon>
        <taxon>Eurotiales</taxon>
        <taxon>Aspergillaceae</taxon>
        <taxon>Aspergillus</taxon>
        <taxon>Aspergillus subgen. Circumdati</taxon>
    </lineage>
</organism>
<dbReference type="EMBL" id="KZ559647">
    <property type="protein sequence ID" value="PLN75476.1"/>
    <property type="molecule type" value="Genomic_DNA"/>
</dbReference>
<keyword evidence="3" id="KW-0862">Zinc</keyword>
<dbReference type="InterPro" id="IPR001876">
    <property type="entry name" value="Znf_RanBP2"/>
</dbReference>
<evidence type="ECO:0000313" key="5">
    <source>
        <dbReference type="EMBL" id="PLN75476.1"/>
    </source>
</evidence>
<sequence length="118" mass="13227">MKLPSRESLSDILDVPQGHTHGFGDAADDLPDIKQLGNDWFCCVKTCKAYNKSDQTVCNECEHSKCAECQYPIQEPGIRDCTYLYICCQCNDGPKSYRLHPVCGLCDHTVCSYCIPVK</sequence>
<reference evidence="6" key="1">
    <citation type="submission" date="2017-12" db="EMBL/GenBank/DDBJ databases">
        <authorList>
            <consortium name="DOE Joint Genome Institute"/>
            <person name="Mondo S.J."/>
            <person name="Kjaerbolling I."/>
            <person name="Vesth T.C."/>
            <person name="Frisvad J.C."/>
            <person name="Nybo J.L."/>
            <person name="Theobald S."/>
            <person name="Kuo A."/>
            <person name="Bowyer P."/>
            <person name="Matsuda Y."/>
            <person name="Lyhne E.K."/>
            <person name="Kogle M.E."/>
            <person name="Clum A."/>
            <person name="Lipzen A."/>
            <person name="Salamov A."/>
            <person name="Ngan C.Y."/>
            <person name="Daum C."/>
            <person name="Chiniquy J."/>
            <person name="Barry K."/>
            <person name="LaButti K."/>
            <person name="Haridas S."/>
            <person name="Simmons B.A."/>
            <person name="Magnuson J.K."/>
            <person name="Mortensen U.H."/>
            <person name="Larsen T.O."/>
            <person name="Grigoriev I.V."/>
            <person name="Baker S.E."/>
            <person name="Andersen M.R."/>
            <person name="Nordberg H.P."/>
            <person name="Cantor M.N."/>
            <person name="Hua S.X."/>
        </authorList>
    </citation>
    <scope>NUCLEOTIDE SEQUENCE [LARGE SCALE GENOMIC DNA]</scope>
    <source>
        <strain evidence="6">IBT 19404</strain>
    </source>
</reference>
<proteinExistence type="predicted"/>
<keyword evidence="1" id="KW-0479">Metal-binding</keyword>
<feature type="domain" description="RanBP2-type" evidence="4">
    <location>
        <begin position="40"/>
        <end position="61"/>
    </location>
</feature>
<keyword evidence="6" id="KW-1185">Reference proteome</keyword>
<evidence type="ECO:0000256" key="1">
    <source>
        <dbReference type="ARBA" id="ARBA00022723"/>
    </source>
</evidence>
<dbReference type="AlphaFoldDB" id="A0A2J5HF11"/>
<dbReference type="PROSITE" id="PS01358">
    <property type="entry name" value="ZF_RANBP2_1"/>
    <property type="match status" value="1"/>
</dbReference>
<dbReference type="GO" id="GO:0008270">
    <property type="term" value="F:zinc ion binding"/>
    <property type="evidence" value="ECO:0007669"/>
    <property type="project" value="UniProtKB-KW"/>
</dbReference>
<evidence type="ECO:0000256" key="2">
    <source>
        <dbReference type="ARBA" id="ARBA00022771"/>
    </source>
</evidence>
<evidence type="ECO:0000313" key="6">
    <source>
        <dbReference type="Proteomes" id="UP000235023"/>
    </source>
</evidence>
<name>A0A2J5HF11_9EURO</name>
<dbReference type="OrthoDB" id="4177029at2759"/>
<evidence type="ECO:0000256" key="3">
    <source>
        <dbReference type="ARBA" id="ARBA00022833"/>
    </source>
</evidence>
<accession>A0A2J5HF11</accession>